<proteinExistence type="predicted"/>
<gene>
    <name evidence="1" type="ORF">ArsFIN_28400</name>
</gene>
<dbReference type="EMBL" id="CP038613">
    <property type="protein sequence ID" value="QBY44262.1"/>
    <property type="molecule type" value="Genomic_DNA"/>
</dbReference>
<dbReference type="AlphaFoldDB" id="A0A4P7L5R6"/>
<evidence type="ECO:0000313" key="2">
    <source>
        <dbReference type="Proteomes" id="UP000295134"/>
    </source>
</evidence>
<evidence type="ECO:0000313" key="1">
    <source>
        <dbReference type="EMBL" id="QBY44262.1"/>
    </source>
</evidence>
<name>A0A4P7L5R6_9GAMM</name>
<dbReference type="Proteomes" id="UP000295134">
    <property type="component" value="Chromosome"/>
</dbReference>
<reference evidence="1 2" key="1">
    <citation type="submission" date="2019-03" db="EMBL/GenBank/DDBJ databases">
        <title>Long-read sequencing reveals hyperdense prophage content in a complex bacterial symbiont genome.</title>
        <authorList>
            <person name="Frost C.L."/>
            <person name="Siozios S."/>
            <person name="Nadal-Jimenez P."/>
            <person name="Brockhurst M.A."/>
            <person name="King K.C."/>
            <person name="Darby A.C."/>
            <person name="Hurst G.D.D."/>
        </authorList>
    </citation>
    <scope>NUCLEOTIDE SEQUENCE [LARGE SCALE GENOMIC DNA]</scope>
    <source>
        <strain evidence="1 2">FIN</strain>
    </source>
</reference>
<protein>
    <submittedName>
        <fullName evidence="1">Uncharacterized protein</fullName>
    </submittedName>
</protein>
<sequence length="158" mass="17777">MVGRTGLLGLWPRPAGRCALHNAVSLRSARTYTASHPVLSLQYIILVALESMKRSLDGGSYRITRPTASPCGSLCFAQRCLATLGSNLHSFSSCTLIAIYYFSGFRKYEEIFRWWVVQDYSAYGLALRVVVLCTTLSRYARLEPTQLLILYSYCNILF</sequence>
<organism evidence="1 2">
    <name type="scientific">Arsenophonus nasoniae</name>
    <name type="common">son-killer infecting Nasonia vitripennis</name>
    <dbReference type="NCBI Taxonomy" id="638"/>
    <lineage>
        <taxon>Bacteria</taxon>
        <taxon>Pseudomonadati</taxon>
        <taxon>Pseudomonadota</taxon>
        <taxon>Gammaproteobacteria</taxon>
        <taxon>Enterobacterales</taxon>
        <taxon>Morganellaceae</taxon>
        <taxon>Arsenophonus</taxon>
    </lineage>
</organism>
<accession>A0A4P7L5R6</accession>
<dbReference type="KEGG" id="ans:ArsFIN_28400"/>